<dbReference type="Proteomes" id="UP001575105">
    <property type="component" value="Unassembled WGS sequence"/>
</dbReference>
<dbReference type="EMBL" id="JBGUBD010000008">
    <property type="protein sequence ID" value="MFA9479332.1"/>
    <property type="molecule type" value="Genomic_DNA"/>
</dbReference>
<evidence type="ECO:0000313" key="2">
    <source>
        <dbReference type="Proteomes" id="UP001575105"/>
    </source>
</evidence>
<protein>
    <submittedName>
        <fullName evidence="1">Uncharacterized protein</fullName>
    </submittedName>
</protein>
<name>A0ABV4U7S0_9BACT</name>
<comment type="caution">
    <text evidence="1">The sequence shown here is derived from an EMBL/GenBank/DDBJ whole genome shotgun (WGS) entry which is preliminary data.</text>
</comment>
<proteinExistence type="predicted"/>
<dbReference type="RefSeq" id="WP_425346355.1">
    <property type="nucleotide sequence ID" value="NZ_JBGUBD010000008.1"/>
</dbReference>
<gene>
    <name evidence="1" type="ORF">ACERK3_13665</name>
</gene>
<reference evidence="1 2" key="1">
    <citation type="submission" date="2024-08" db="EMBL/GenBank/DDBJ databases">
        <title>Whole-genome sequencing of halo(alkali)philic microorganisms from hypersaline lakes.</title>
        <authorList>
            <person name="Sorokin D.Y."/>
            <person name="Merkel A.Y."/>
            <person name="Messina E."/>
            <person name="Yakimov M."/>
        </authorList>
    </citation>
    <scope>NUCLEOTIDE SEQUENCE [LARGE SCALE GENOMIC DNA]</scope>
    <source>
        <strain evidence="1 2">AB-hyl4</strain>
    </source>
</reference>
<organism evidence="1 2">
    <name type="scientific">Natronomicrosphaera hydrolytica</name>
    <dbReference type="NCBI Taxonomy" id="3242702"/>
    <lineage>
        <taxon>Bacteria</taxon>
        <taxon>Pseudomonadati</taxon>
        <taxon>Planctomycetota</taxon>
        <taxon>Phycisphaerae</taxon>
        <taxon>Phycisphaerales</taxon>
        <taxon>Phycisphaeraceae</taxon>
        <taxon>Natronomicrosphaera</taxon>
    </lineage>
</organism>
<keyword evidence="2" id="KW-1185">Reference proteome</keyword>
<sequence>MSASGSHNLLMVGPAGTG</sequence>
<evidence type="ECO:0000313" key="1">
    <source>
        <dbReference type="EMBL" id="MFA9479332.1"/>
    </source>
</evidence>
<accession>A0ABV4U7S0</accession>